<dbReference type="SMART" id="SM00822">
    <property type="entry name" value="PKS_KR"/>
    <property type="match status" value="1"/>
</dbReference>
<feature type="domain" description="Ketoreductase" evidence="4">
    <location>
        <begin position="7"/>
        <end position="191"/>
    </location>
</feature>
<dbReference type="InterPro" id="IPR020904">
    <property type="entry name" value="Sc_DH/Rdtase_CS"/>
</dbReference>
<evidence type="ECO:0000259" key="4">
    <source>
        <dbReference type="SMART" id="SM00822"/>
    </source>
</evidence>
<evidence type="ECO:0000256" key="3">
    <source>
        <dbReference type="RuleBase" id="RU000363"/>
    </source>
</evidence>
<reference evidence="6" key="1">
    <citation type="submission" date="2016-10" db="EMBL/GenBank/DDBJ databases">
        <authorList>
            <person name="Varghese N."/>
            <person name="Submissions S."/>
        </authorList>
    </citation>
    <scope>NUCLEOTIDE SEQUENCE [LARGE SCALE GENOMIC DNA]</scope>
    <source>
        <strain evidence="6">DSM 25329</strain>
    </source>
</reference>
<dbReference type="PROSITE" id="PS00061">
    <property type="entry name" value="ADH_SHORT"/>
    <property type="match status" value="1"/>
</dbReference>
<sequence>MTNFKDKVVWITGASSGIGEALTMAFAKEGAKLVLTARRREELERVKQQTALPDPDVLVLPLDVTQFELAKPAAEQVIAHFGRIDIMVHNAGVSQRSYIDDTDLEVYQSLMNVNFFSTVALTKAVLPHMMAQQSGHFIVMSSVAGKIGTIMRSGYNAAKHALQGFYDSLRAEGYQHNIKVTTICPGYIRTNISLNALNASGDKFGKMDTNQAKGIPADVCAAQILDAVRKDKKEIYIGGFKEVAAIYLKRFFPSLLFDQVRKNIPE</sequence>
<accession>A0A1G7X1U3</accession>
<dbReference type="InterPro" id="IPR057326">
    <property type="entry name" value="KR_dom"/>
</dbReference>
<organism evidence="5 6">
    <name type="scientific">Dyadobacter soli</name>
    <dbReference type="NCBI Taxonomy" id="659014"/>
    <lineage>
        <taxon>Bacteria</taxon>
        <taxon>Pseudomonadati</taxon>
        <taxon>Bacteroidota</taxon>
        <taxon>Cytophagia</taxon>
        <taxon>Cytophagales</taxon>
        <taxon>Spirosomataceae</taxon>
        <taxon>Dyadobacter</taxon>
    </lineage>
</organism>
<comment type="similarity">
    <text evidence="1 3">Belongs to the short-chain dehydrogenases/reductases (SDR) family.</text>
</comment>
<evidence type="ECO:0000313" key="5">
    <source>
        <dbReference type="EMBL" id="SDG78155.1"/>
    </source>
</evidence>
<evidence type="ECO:0000313" key="6">
    <source>
        <dbReference type="Proteomes" id="UP000198748"/>
    </source>
</evidence>
<keyword evidence="2" id="KW-0560">Oxidoreductase</keyword>
<proteinExistence type="inferred from homology"/>
<dbReference type="RefSeq" id="WP_090156818.1">
    <property type="nucleotide sequence ID" value="NZ_FNAN01000023.1"/>
</dbReference>
<dbReference type="Gene3D" id="3.40.50.720">
    <property type="entry name" value="NAD(P)-binding Rossmann-like Domain"/>
    <property type="match status" value="1"/>
</dbReference>
<dbReference type="Proteomes" id="UP000198748">
    <property type="component" value="Unassembled WGS sequence"/>
</dbReference>
<dbReference type="CDD" id="cd05332">
    <property type="entry name" value="11beta-HSD1_like_SDR_c"/>
    <property type="match status" value="1"/>
</dbReference>
<protein>
    <submittedName>
        <fullName evidence="5">NADP-dependent 3-hydroxy acid dehydrogenase YdfG</fullName>
    </submittedName>
</protein>
<dbReference type="GO" id="GO:0016020">
    <property type="term" value="C:membrane"/>
    <property type="evidence" value="ECO:0007669"/>
    <property type="project" value="TreeGrafter"/>
</dbReference>
<dbReference type="EMBL" id="FNAN01000023">
    <property type="protein sequence ID" value="SDG78155.1"/>
    <property type="molecule type" value="Genomic_DNA"/>
</dbReference>
<dbReference type="PRINTS" id="PR00081">
    <property type="entry name" value="GDHRDH"/>
</dbReference>
<dbReference type="AlphaFoldDB" id="A0A1G7X1U3"/>
<dbReference type="SUPFAM" id="SSF51735">
    <property type="entry name" value="NAD(P)-binding Rossmann-fold domains"/>
    <property type="match status" value="1"/>
</dbReference>
<dbReference type="STRING" id="659014.SAMN04487996_12321"/>
<dbReference type="InterPro" id="IPR036291">
    <property type="entry name" value="NAD(P)-bd_dom_sf"/>
</dbReference>
<dbReference type="InterPro" id="IPR002347">
    <property type="entry name" value="SDR_fam"/>
</dbReference>
<dbReference type="PANTHER" id="PTHR44196">
    <property type="entry name" value="DEHYDROGENASE/REDUCTASE SDR FAMILY MEMBER 7B"/>
    <property type="match status" value="1"/>
</dbReference>
<dbReference type="NCBIfam" id="NF004825">
    <property type="entry name" value="PRK06181.1"/>
    <property type="match status" value="1"/>
</dbReference>
<evidence type="ECO:0000256" key="1">
    <source>
        <dbReference type="ARBA" id="ARBA00006484"/>
    </source>
</evidence>
<dbReference type="Pfam" id="PF00106">
    <property type="entry name" value="adh_short"/>
    <property type="match status" value="1"/>
</dbReference>
<evidence type="ECO:0000256" key="2">
    <source>
        <dbReference type="ARBA" id="ARBA00023002"/>
    </source>
</evidence>
<gene>
    <name evidence="5" type="ORF">SAMN04487996_12321</name>
</gene>
<name>A0A1G7X1U3_9BACT</name>
<dbReference type="PRINTS" id="PR00080">
    <property type="entry name" value="SDRFAMILY"/>
</dbReference>
<dbReference type="PANTHER" id="PTHR44196:SF1">
    <property type="entry name" value="DEHYDROGENASE_REDUCTASE SDR FAMILY MEMBER 7B"/>
    <property type="match status" value="1"/>
</dbReference>
<dbReference type="GO" id="GO:0016491">
    <property type="term" value="F:oxidoreductase activity"/>
    <property type="evidence" value="ECO:0007669"/>
    <property type="project" value="UniProtKB-KW"/>
</dbReference>
<keyword evidence="6" id="KW-1185">Reference proteome</keyword>
<dbReference type="OrthoDB" id="822355at2"/>